<dbReference type="Gramene" id="evm.model.06.2075">
    <property type="protein sequence ID" value="cds.evm.model.06.2075"/>
    <property type="gene ID" value="evm.TU.06.2075"/>
</dbReference>
<keyword evidence="4" id="KW-1185">Reference proteome</keyword>
<dbReference type="Pfam" id="PF14111">
    <property type="entry name" value="DUF4283"/>
    <property type="match status" value="1"/>
</dbReference>
<dbReference type="PANTHER" id="PTHR33233">
    <property type="entry name" value="ENDONUCLEASE/EXONUCLEASE/PHOSPHATASE"/>
    <property type="match status" value="1"/>
</dbReference>
<accession>A0A803PWY7</accession>
<name>A0A803PWY7_CANSA</name>
<dbReference type="Gene3D" id="3.60.10.10">
    <property type="entry name" value="Endonuclease/exonuclease/phosphatase"/>
    <property type="match status" value="1"/>
</dbReference>
<evidence type="ECO:0000313" key="3">
    <source>
        <dbReference type="EnsemblPlants" id="cds.evm.model.06.2075"/>
    </source>
</evidence>
<dbReference type="Pfam" id="PF06320">
    <property type="entry name" value="GCN5L1"/>
    <property type="match status" value="1"/>
</dbReference>
<dbReference type="SUPFAM" id="SSF56219">
    <property type="entry name" value="DNase I-like"/>
    <property type="match status" value="1"/>
</dbReference>
<dbReference type="InterPro" id="IPR025558">
    <property type="entry name" value="DUF4283"/>
</dbReference>
<dbReference type="EMBL" id="UZAU01000623">
    <property type="status" value="NOT_ANNOTATED_CDS"/>
    <property type="molecule type" value="Genomic_DNA"/>
</dbReference>
<dbReference type="AlphaFoldDB" id="A0A803PWY7"/>
<dbReference type="PANTHER" id="PTHR33233:SF14">
    <property type="entry name" value="ENDONUCLEASE_EXONUCLEASE_PHOSPHATASE"/>
    <property type="match status" value="1"/>
</dbReference>
<evidence type="ECO:0000259" key="2">
    <source>
        <dbReference type="Pfam" id="PF14111"/>
    </source>
</evidence>
<dbReference type="Proteomes" id="UP000596661">
    <property type="component" value="Chromosome 6"/>
</dbReference>
<dbReference type="EnsemblPlants" id="evm.model.06.2075">
    <property type="protein sequence ID" value="cds.evm.model.06.2075"/>
    <property type="gene ID" value="evm.TU.06.2075"/>
</dbReference>
<reference evidence="3" key="1">
    <citation type="submission" date="2018-11" db="EMBL/GenBank/DDBJ databases">
        <authorList>
            <person name="Grassa J C."/>
        </authorList>
    </citation>
    <scope>NUCLEOTIDE SEQUENCE [LARGE SCALE GENOMIC DNA]</scope>
</reference>
<evidence type="ECO:0000256" key="1">
    <source>
        <dbReference type="SAM" id="MobiDB-lite"/>
    </source>
</evidence>
<organism evidence="3 4">
    <name type="scientific">Cannabis sativa</name>
    <name type="common">Hemp</name>
    <name type="synonym">Marijuana</name>
    <dbReference type="NCBI Taxonomy" id="3483"/>
    <lineage>
        <taxon>Eukaryota</taxon>
        <taxon>Viridiplantae</taxon>
        <taxon>Streptophyta</taxon>
        <taxon>Embryophyta</taxon>
        <taxon>Tracheophyta</taxon>
        <taxon>Spermatophyta</taxon>
        <taxon>Magnoliopsida</taxon>
        <taxon>eudicotyledons</taxon>
        <taxon>Gunneridae</taxon>
        <taxon>Pentapetalae</taxon>
        <taxon>rosids</taxon>
        <taxon>fabids</taxon>
        <taxon>Rosales</taxon>
        <taxon>Cannabaceae</taxon>
        <taxon>Cannabis</taxon>
    </lineage>
</organism>
<proteinExistence type="predicted"/>
<reference evidence="3" key="2">
    <citation type="submission" date="2021-03" db="UniProtKB">
        <authorList>
            <consortium name="EnsemblPlants"/>
        </authorList>
    </citation>
    <scope>IDENTIFICATION</scope>
</reference>
<protein>
    <recommendedName>
        <fullName evidence="2">DUF4283 domain-containing protein</fullName>
    </recommendedName>
</protein>
<feature type="domain" description="DUF4283" evidence="2">
    <location>
        <begin position="192"/>
        <end position="270"/>
    </location>
</feature>
<sequence length="962" mass="110767">MYSPSPLAAARTRVGSSSDVDPGGLESSLLQLVHDHHQSSLRLRQINEKGKKDAIKNAARVSNLLVDAVNGGVQECFVNEKRIELEIRALTATITRFMKQTDQWLTATHAFNSAVKTDLKSDSETEKDIDGQDTWVDEVEKDDLLVNSQQKHFTEGKLSFSEPKLSYTEPIMKNGKKITQVDLEEVKDQAAIWNTAVVCMVFGVNPPFAVFEGFLKWKWGKLDIHHIVRMNGGFIIVKFNDTVTRDLVLEEGVLQFDKKPVIICPWTTDITTLSLVKSVPLWMRLYDLGLQYWGTKCLSAIVSTLGKPIMTDKVIKERSMVKFVRVLVEMDISGEPLRVIEFLNEHEQLIEQSVDYEWLSIQCKNCRSYGHLMADCRRKKESDEGNKKVTKPVQKEGISSKVTDAELVAATEQQPGKEDTIQPLQAEKTTVSGDAKGEWKTPKRTIHSKRTVKILEEATQFIHIQVKMVCHKTEFLATFVYGANVGEDRKSLWSGLANLPIMSKPWIIMGDFKVVLDFGDRSGRNRITRSEIEDANDWLALGLADNLRKIGSHYTWSNNQGRKDRIYSRIDHVFENEEWLDLFPNSFVNMSWEILFDHCSCIVSSAITQDIGIKPFRFYNHWTEHEDFVKVVMDSWVKLIKASGLLAIHLKCLRLKHVFRRFNKIVGDVEITYQQAKENYLSSRLEAQVDLGNFSLLEAERAAAEEFSNRDKMLHSFLKQRSKVNWLQKGDENNAYFYACIKKRREENRIAFFKNQNGEIVDDYSEVVKHFVDHFTSYMGSARPDNHQSFHCLEFGNKLSLDQHLLLIRPFTRKKIKKAMFSIHSIKSPDETTKNEISRLIGLEEGRVPLKYLGVPMRPTKWRMEDCGVIVDKIKKRLHLWATRHLSYAGRLQLIHAVLLGLRNYWMNIFSLPQSVIKEIEKHYRLFLWGQYGNRSKIHLGSWEKVCRPKQFGGLEFKEGAK</sequence>
<feature type="region of interest" description="Disordered" evidence="1">
    <location>
        <begin position="1"/>
        <end position="22"/>
    </location>
</feature>
<evidence type="ECO:0000313" key="4">
    <source>
        <dbReference type="Proteomes" id="UP000596661"/>
    </source>
</evidence>
<dbReference type="InterPro" id="IPR036691">
    <property type="entry name" value="Endo/exonu/phosph_ase_sf"/>
</dbReference>